<protein>
    <submittedName>
        <fullName evidence="2">Strawberry notch homolog 1 (Drosophila)</fullName>
    </submittedName>
</protein>
<accession>A0A3P9BK37</accession>
<dbReference type="Proteomes" id="UP000265160">
    <property type="component" value="LG7"/>
</dbReference>
<reference evidence="2" key="3">
    <citation type="submission" date="2025-09" db="UniProtKB">
        <authorList>
            <consortium name="Ensembl"/>
        </authorList>
    </citation>
    <scope>IDENTIFICATION</scope>
</reference>
<proteinExistence type="predicted"/>
<sequence length="214" mass="22697">MDPGQDLLLAALSESGICPNDIGLFDVDSQDVAQPSTTQQSISISALDVGVGVGTESVEVVRPEHPAAVPIVTIRHKPQPSTTTFVLNQLNQLPPLGAVVTKQPAINPVKHTITVTKVVHVANSTLRSSLAPSSTSIPPSASTVVPSNRDQVSLCSSYFQWVNSLVSGKAFYLVMVIILISADSVERPPSAQQCEEHWSKGQQSDRAHEAQAST</sequence>
<feature type="region of interest" description="Disordered" evidence="1">
    <location>
        <begin position="190"/>
        <end position="214"/>
    </location>
</feature>
<dbReference type="Ensembl" id="ENSMZET00005010695.1">
    <property type="protein sequence ID" value="ENSMZEP00005010324.1"/>
    <property type="gene ID" value="ENSMZEG00005007769.1"/>
</dbReference>
<name>A0A3P9BK37_9CICH</name>
<feature type="compositionally biased region" description="Basic and acidic residues" evidence="1">
    <location>
        <begin position="194"/>
        <end position="214"/>
    </location>
</feature>
<evidence type="ECO:0000313" key="2">
    <source>
        <dbReference type="Ensembl" id="ENSMZEP00005010324.1"/>
    </source>
</evidence>
<dbReference type="GeneTree" id="ENSGT00940000155449"/>
<evidence type="ECO:0000313" key="3">
    <source>
        <dbReference type="Proteomes" id="UP000265160"/>
    </source>
</evidence>
<dbReference type="AlphaFoldDB" id="A0A3P9BK37"/>
<organism evidence="2 3">
    <name type="scientific">Maylandia zebra</name>
    <name type="common">zebra mbuna</name>
    <dbReference type="NCBI Taxonomy" id="106582"/>
    <lineage>
        <taxon>Eukaryota</taxon>
        <taxon>Metazoa</taxon>
        <taxon>Chordata</taxon>
        <taxon>Craniata</taxon>
        <taxon>Vertebrata</taxon>
        <taxon>Euteleostomi</taxon>
        <taxon>Actinopterygii</taxon>
        <taxon>Neopterygii</taxon>
        <taxon>Teleostei</taxon>
        <taxon>Neoteleostei</taxon>
        <taxon>Acanthomorphata</taxon>
        <taxon>Ovalentaria</taxon>
        <taxon>Cichlomorphae</taxon>
        <taxon>Cichliformes</taxon>
        <taxon>Cichlidae</taxon>
        <taxon>African cichlids</taxon>
        <taxon>Pseudocrenilabrinae</taxon>
        <taxon>Haplochromini</taxon>
        <taxon>Maylandia</taxon>
        <taxon>Maylandia zebra complex</taxon>
    </lineage>
</organism>
<keyword evidence="3" id="KW-1185">Reference proteome</keyword>
<reference evidence="2" key="2">
    <citation type="submission" date="2025-08" db="UniProtKB">
        <authorList>
            <consortium name="Ensembl"/>
        </authorList>
    </citation>
    <scope>IDENTIFICATION</scope>
</reference>
<reference evidence="2 3" key="1">
    <citation type="journal article" date="2014" name="Nature">
        <title>The genomic substrate for adaptive radiation in African cichlid fish.</title>
        <authorList>
            <person name="Brawand D."/>
            <person name="Wagner C.E."/>
            <person name="Li Y.I."/>
            <person name="Malinsky M."/>
            <person name="Keller I."/>
            <person name="Fan S."/>
            <person name="Simakov O."/>
            <person name="Ng A.Y."/>
            <person name="Lim Z.W."/>
            <person name="Bezault E."/>
            <person name="Turner-Maier J."/>
            <person name="Johnson J."/>
            <person name="Alcazar R."/>
            <person name="Noh H.J."/>
            <person name="Russell P."/>
            <person name="Aken B."/>
            <person name="Alfoldi J."/>
            <person name="Amemiya C."/>
            <person name="Azzouzi N."/>
            <person name="Baroiller J.F."/>
            <person name="Barloy-Hubler F."/>
            <person name="Berlin A."/>
            <person name="Bloomquist R."/>
            <person name="Carleton K.L."/>
            <person name="Conte M.A."/>
            <person name="D'Cotta H."/>
            <person name="Eshel O."/>
            <person name="Gaffney L."/>
            <person name="Galibert F."/>
            <person name="Gante H.F."/>
            <person name="Gnerre S."/>
            <person name="Greuter L."/>
            <person name="Guyon R."/>
            <person name="Haddad N.S."/>
            <person name="Haerty W."/>
            <person name="Harris R.M."/>
            <person name="Hofmann H.A."/>
            <person name="Hourlier T."/>
            <person name="Hulata G."/>
            <person name="Jaffe D.B."/>
            <person name="Lara M."/>
            <person name="Lee A.P."/>
            <person name="MacCallum I."/>
            <person name="Mwaiko S."/>
            <person name="Nikaido M."/>
            <person name="Nishihara H."/>
            <person name="Ozouf-Costaz C."/>
            <person name="Penman D.J."/>
            <person name="Przybylski D."/>
            <person name="Rakotomanga M."/>
            <person name="Renn S.C.P."/>
            <person name="Ribeiro F.J."/>
            <person name="Ron M."/>
            <person name="Salzburger W."/>
            <person name="Sanchez-Pulido L."/>
            <person name="Santos M.E."/>
            <person name="Searle S."/>
            <person name="Sharpe T."/>
            <person name="Swofford R."/>
            <person name="Tan F.J."/>
            <person name="Williams L."/>
            <person name="Young S."/>
            <person name="Yin S."/>
            <person name="Okada N."/>
            <person name="Kocher T.D."/>
            <person name="Miska E.A."/>
            <person name="Lander E.S."/>
            <person name="Venkatesh B."/>
            <person name="Fernald R.D."/>
            <person name="Meyer A."/>
            <person name="Ponting C.P."/>
            <person name="Streelman J.T."/>
            <person name="Lindblad-Toh K."/>
            <person name="Seehausen O."/>
            <person name="Di Palma F."/>
        </authorList>
    </citation>
    <scope>NUCLEOTIDE SEQUENCE</scope>
</reference>
<evidence type="ECO:0000256" key="1">
    <source>
        <dbReference type="SAM" id="MobiDB-lite"/>
    </source>
</evidence>